<dbReference type="InterPro" id="IPR045867">
    <property type="entry name" value="DNA-dir_RpoC_beta_prime"/>
</dbReference>
<dbReference type="GeneID" id="38279008"/>
<dbReference type="AlphaFoldDB" id="A0A386B042"/>
<evidence type="ECO:0000256" key="2">
    <source>
        <dbReference type="ARBA" id="ARBA00007207"/>
    </source>
</evidence>
<dbReference type="EMBL" id="MH591106">
    <property type="protein sequence ID" value="AYC65060.1"/>
    <property type="molecule type" value="Genomic_DNA"/>
</dbReference>
<evidence type="ECO:0000256" key="5">
    <source>
        <dbReference type="ARBA" id="ARBA00022679"/>
    </source>
</evidence>
<name>A0A386B042_9CHLO</name>
<dbReference type="SUPFAM" id="SSF64484">
    <property type="entry name" value="beta and beta-prime subunits of DNA dependent RNA-polymerase"/>
    <property type="match status" value="1"/>
</dbReference>
<keyword evidence="6 9" id="KW-0548">Nucleotidyltransferase</keyword>
<dbReference type="EC" id="2.7.7.6" evidence="9"/>
<evidence type="ECO:0000256" key="9">
    <source>
        <dbReference type="RuleBase" id="RU004279"/>
    </source>
</evidence>
<evidence type="ECO:0000256" key="7">
    <source>
        <dbReference type="ARBA" id="ARBA00023163"/>
    </source>
</evidence>
<organism evidence="11">
    <name type="scientific">Caulerpa verticillata</name>
    <dbReference type="NCBI Taxonomy" id="177082"/>
    <lineage>
        <taxon>Eukaryota</taxon>
        <taxon>Viridiplantae</taxon>
        <taxon>Chlorophyta</taxon>
        <taxon>core chlorophytes</taxon>
        <taxon>Ulvophyceae</taxon>
        <taxon>TCBD clade</taxon>
        <taxon>Bryopsidales</taxon>
        <taxon>Halimedineae</taxon>
        <taxon>Caulerpaceae</taxon>
        <taxon>Caulerpa</taxon>
    </lineage>
</organism>
<feature type="domain" description="RNA polymerase N-terminal" evidence="10">
    <location>
        <begin position="363"/>
        <end position="640"/>
    </location>
</feature>
<dbReference type="InterPro" id="IPR042102">
    <property type="entry name" value="RNA_pol_Rpb1_3_sf"/>
</dbReference>
<protein>
    <recommendedName>
        <fullName evidence="9">DNA-directed RNA polymerase subunit</fullName>
        <ecNumber evidence="9">2.7.7.6</ecNumber>
    </recommendedName>
</protein>
<dbReference type="GO" id="GO:0006351">
    <property type="term" value="P:DNA-templated transcription"/>
    <property type="evidence" value="ECO:0007669"/>
    <property type="project" value="InterPro"/>
</dbReference>
<reference evidence="11" key="2">
    <citation type="journal article" date="2019" name="Mol. Phylogenet. Evol.">
        <title>Reassessment of the classification of bryopsidales (chlorophyta) based on chloroplast phylogenomic analyses.</title>
        <authorList>
            <person name="Cremen M.C."/>
            <person name="Leliaert F."/>
            <person name="West J."/>
            <person name="Lam D.W."/>
            <person name="Shimada S."/>
            <person name="Lopez-Bautista J.M."/>
            <person name="Verbruggen H."/>
        </authorList>
    </citation>
    <scope>NUCLEOTIDE SEQUENCE</scope>
</reference>
<evidence type="ECO:0000256" key="6">
    <source>
        <dbReference type="ARBA" id="ARBA00022695"/>
    </source>
</evidence>
<comment type="catalytic activity">
    <reaction evidence="8 9">
        <text>RNA(n) + a ribonucleoside 5'-triphosphate = RNA(n+1) + diphosphate</text>
        <dbReference type="Rhea" id="RHEA:21248"/>
        <dbReference type="Rhea" id="RHEA-COMP:14527"/>
        <dbReference type="Rhea" id="RHEA-COMP:17342"/>
        <dbReference type="ChEBI" id="CHEBI:33019"/>
        <dbReference type="ChEBI" id="CHEBI:61557"/>
        <dbReference type="ChEBI" id="CHEBI:140395"/>
        <dbReference type="EC" id="2.7.7.6"/>
    </reaction>
</comment>
<keyword evidence="7 9" id="KW-0804">Transcription</keyword>
<dbReference type="SMART" id="SM00663">
    <property type="entry name" value="RPOLA_N"/>
    <property type="match status" value="1"/>
</dbReference>
<dbReference type="GO" id="GO:0003677">
    <property type="term" value="F:DNA binding"/>
    <property type="evidence" value="ECO:0007669"/>
    <property type="project" value="InterPro"/>
</dbReference>
<keyword evidence="5 9" id="KW-0808">Transferase</keyword>
<dbReference type="PANTHER" id="PTHR19376">
    <property type="entry name" value="DNA-DIRECTED RNA POLYMERASE"/>
    <property type="match status" value="1"/>
</dbReference>
<evidence type="ECO:0000256" key="3">
    <source>
        <dbReference type="ARBA" id="ARBA00022478"/>
    </source>
</evidence>
<dbReference type="InterPro" id="IPR000722">
    <property type="entry name" value="RNA_pol_asu"/>
</dbReference>
<evidence type="ECO:0000259" key="10">
    <source>
        <dbReference type="SMART" id="SM00663"/>
    </source>
</evidence>
<dbReference type="Pfam" id="PF04997">
    <property type="entry name" value="RNA_pol_Rpb1_1"/>
    <property type="match status" value="1"/>
</dbReference>
<dbReference type="Gene3D" id="4.10.860.120">
    <property type="entry name" value="RNA polymerase II, clamp domain"/>
    <property type="match status" value="1"/>
</dbReference>
<dbReference type="Gene3D" id="1.10.274.100">
    <property type="entry name" value="RNA polymerase Rpb1, domain 3"/>
    <property type="match status" value="1"/>
</dbReference>
<dbReference type="Gene3D" id="2.40.40.20">
    <property type="match status" value="1"/>
</dbReference>
<dbReference type="InterPro" id="IPR007080">
    <property type="entry name" value="RNA_pol_Rpb1_1"/>
</dbReference>
<comment type="similarity">
    <text evidence="2">Belongs to the RNA polymerase beta' chain family. RpoC1 subfamily.</text>
</comment>
<gene>
    <name evidence="11" type="primary">rpoC1</name>
</gene>
<keyword evidence="4 11" id="KW-0934">Plastid</keyword>
<geneLocation type="chloroplast" evidence="11"/>
<dbReference type="InterPro" id="IPR006592">
    <property type="entry name" value="RNA_pol_N"/>
</dbReference>
<dbReference type="GO" id="GO:0000428">
    <property type="term" value="C:DNA-directed RNA polymerase complex"/>
    <property type="evidence" value="ECO:0007669"/>
    <property type="project" value="UniProtKB-KW"/>
</dbReference>
<dbReference type="RefSeq" id="YP_009519222.1">
    <property type="nucleotide sequence ID" value="NC_039523.1"/>
</dbReference>
<dbReference type="InterPro" id="IPR044893">
    <property type="entry name" value="RNA_pol_Rpb1_clamp_domain"/>
</dbReference>
<sequence>MEFAAVRVGLATSQLIKKWAQHKLPNGKIISGQIINSKTVNYQTLKPEKDGLFCERIFGPIQDGLCACGNAPFRGEKFCATCEVEFTSSKVRRYRLGYIQLVTAAAHVWFFKAQPSFLKLFLNLPNRQIENLLYCTENICRTIFPKKFESLIYQLPTSQGFPPGKPSNYKFINKKKKRFWGWHKIARYVLEPDPDPDSEAFSRACEERRSVELARNWSNFSSSTYMYMFVSGGIRDAALFFGFSVVSKMGSWNINKSWSDFIYFLIHYPRKGDILNKYYPGPPGPQSRLCCLTGAQLIKTWLSQLTEDIRNPEGRLLEIQIRMDLVELDLKQPLFETEFVNKIQLLRRFKYLRSFRHKKMNPAAIMICVLPVLPPDLRPIVPLETHQIAISDLNKLYQNVIWRNTRLSRLIQEVNFDFDCLNSEAFQYAQRLLQESVEDLIENTGQKNNFKSLSDLFKGKKGRFRKNLLGKRVDYSGRSVIVVGPYLKIYECGLPKEIAFELFQPFLIRSLLLQKKAQTIFGAKKILNKKTNFVWNLVKKIVEKHALLLNRAPTLHRLSIQAFIPRIVEGSAILIHPLVCSAFNADFDGDQMGVHIPLCFEARAEAWKIMWSQNNLFSAATGNTVLAPSQDIILGSSFLTTTNIQKYCFSLLNHHNLKSPNRWIYHNPCEIGFETQNKTQKLIEIRINPQAQSLKFRPEFYHHYHASGTEILRYIRTTNERLQFHQNML</sequence>
<evidence type="ECO:0000256" key="4">
    <source>
        <dbReference type="ARBA" id="ARBA00022640"/>
    </source>
</evidence>
<evidence type="ECO:0000256" key="8">
    <source>
        <dbReference type="ARBA" id="ARBA00048552"/>
    </source>
</evidence>
<dbReference type="GO" id="GO:0003899">
    <property type="term" value="F:DNA-directed RNA polymerase activity"/>
    <property type="evidence" value="ECO:0007669"/>
    <property type="project" value="UniProtKB-EC"/>
</dbReference>
<keyword evidence="11" id="KW-0150">Chloroplast</keyword>
<comment type="function">
    <text evidence="1 9">DNA-dependent RNA polymerase catalyzes the transcription of DNA into RNA using the four ribonucleoside triphosphates as substrates.</text>
</comment>
<dbReference type="Gene3D" id="1.10.40.90">
    <property type="match status" value="1"/>
</dbReference>
<accession>A0A386B042</accession>
<keyword evidence="3 9" id="KW-0240">DNA-directed RNA polymerase</keyword>
<evidence type="ECO:0000313" key="11">
    <source>
        <dbReference type="EMBL" id="AYC65060.1"/>
    </source>
</evidence>
<dbReference type="Pfam" id="PF00623">
    <property type="entry name" value="RNA_pol_Rpb1_2"/>
    <property type="match status" value="2"/>
</dbReference>
<evidence type="ECO:0000256" key="1">
    <source>
        <dbReference type="ARBA" id="ARBA00004026"/>
    </source>
</evidence>
<reference evidence="11" key="1">
    <citation type="submission" date="2018-07" db="EMBL/GenBank/DDBJ databases">
        <authorList>
            <person name="Quirk P.G."/>
            <person name="Krulwich T.A."/>
        </authorList>
    </citation>
    <scope>NUCLEOTIDE SEQUENCE</scope>
</reference>
<dbReference type="PANTHER" id="PTHR19376:SF54">
    <property type="entry name" value="DNA-DIRECTED RNA POLYMERASE SUBUNIT BETA"/>
    <property type="match status" value="1"/>
</dbReference>
<proteinExistence type="inferred from homology"/>